<dbReference type="PROSITE" id="PS51257">
    <property type="entry name" value="PROKAR_LIPOPROTEIN"/>
    <property type="match status" value="1"/>
</dbReference>
<reference evidence="2 3" key="1">
    <citation type="submission" date="2017-02" db="EMBL/GenBank/DDBJ databases">
        <authorList>
            <person name="Peterson S.W."/>
        </authorList>
    </citation>
    <scope>NUCLEOTIDE SEQUENCE [LARGE SCALE GENOMIC DNA]</scope>
    <source>
        <strain evidence="2 3">ATCC 700135</strain>
    </source>
</reference>
<sequence>MKTIYLQILLVIGLCSVMSCSSGKSGQTTGENEKTFKSTRYANFTSSNVIALQDSLLFLYNMEEDEMIPFHLDEPDEIFNFTFGPEGEQTLYYTVVRDGILWLRKATFSDEGAKIEDLINMNIPKEKCITESYGNKSTLKYKDGMLLMKSDFSWEVYAFSTINVYSIADGTLSIAEDHTVFEDAPSLIENQFKTEGGQLFYLHNGQGYSLTDKLGLKLDDYEYSAIDQIEYMDISLSPDGSKVAFVAITSFGDLPHGPLCIADSDGTNQQILKDDGAAYSKGFKWIGNSLFFIDEDEELIPENDSDCTTSLFSTRPEMGNTGYSIFKSIRYFDIKPSAKIQ</sequence>
<dbReference type="RefSeq" id="WP_126464352.1">
    <property type="nucleotide sequence ID" value="NZ_FUWL01000004.1"/>
</dbReference>
<proteinExistence type="predicted"/>
<dbReference type="EMBL" id="FUWL01000004">
    <property type="protein sequence ID" value="SJZ34647.1"/>
    <property type="molecule type" value="Genomic_DNA"/>
</dbReference>
<evidence type="ECO:0000313" key="2">
    <source>
        <dbReference type="EMBL" id="SJZ34647.1"/>
    </source>
</evidence>
<evidence type="ECO:0008006" key="4">
    <source>
        <dbReference type="Google" id="ProtNLM"/>
    </source>
</evidence>
<feature type="signal peptide" evidence="1">
    <location>
        <begin position="1"/>
        <end position="21"/>
    </location>
</feature>
<organism evidence="2 3">
    <name type="scientific">Porphyromonas cangingivalis</name>
    <dbReference type="NCBI Taxonomy" id="36874"/>
    <lineage>
        <taxon>Bacteria</taxon>
        <taxon>Pseudomonadati</taxon>
        <taxon>Bacteroidota</taxon>
        <taxon>Bacteroidia</taxon>
        <taxon>Bacteroidales</taxon>
        <taxon>Porphyromonadaceae</taxon>
        <taxon>Porphyromonas</taxon>
    </lineage>
</organism>
<dbReference type="Proteomes" id="UP000189956">
    <property type="component" value="Unassembled WGS sequence"/>
</dbReference>
<keyword evidence="1" id="KW-0732">Signal</keyword>
<accession>A0A1T4JX26</accession>
<evidence type="ECO:0000313" key="3">
    <source>
        <dbReference type="Proteomes" id="UP000189956"/>
    </source>
</evidence>
<dbReference type="SUPFAM" id="SSF82171">
    <property type="entry name" value="DPP6 N-terminal domain-like"/>
    <property type="match status" value="1"/>
</dbReference>
<gene>
    <name evidence="2" type="ORF">SAMN02745205_00406</name>
</gene>
<name>A0A1T4JX26_PORCN</name>
<dbReference type="AlphaFoldDB" id="A0A1T4JX26"/>
<evidence type="ECO:0000256" key="1">
    <source>
        <dbReference type="SAM" id="SignalP"/>
    </source>
</evidence>
<feature type="chain" id="PRO_5013046534" description="WD40-like Beta Propeller Repeat" evidence="1">
    <location>
        <begin position="22"/>
        <end position="341"/>
    </location>
</feature>
<protein>
    <recommendedName>
        <fullName evidence="4">WD40-like Beta Propeller Repeat</fullName>
    </recommendedName>
</protein>